<evidence type="ECO:0000256" key="3">
    <source>
        <dbReference type="ARBA" id="ARBA00022553"/>
    </source>
</evidence>
<dbReference type="Pfam" id="PF09816">
    <property type="entry name" value="EAF"/>
    <property type="match status" value="1"/>
</dbReference>
<evidence type="ECO:0000256" key="4">
    <source>
        <dbReference type="ARBA" id="ARBA00023015"/>
    </source>
</evidence>
<reference evidence="11" key="1">
    <citation type="journal article" date="2002" name="Science">
        <title>The draft genome of Ciona intestinalis: insights into chordate and vertebrate origins.</title>
        <authorList>
            <person name="Dehal P."/>
            <person name="Satou Y."/>
            <person name="Campbell R.K."/>
            <person name="Chapman J."/>
            <person name="Degnan B."/>
            <person name="De Tomaso A."/>
            <person name="Davidson B."/>
            <person name="Di Gregorio A."/>
            <person name="Gelpke M."/>
            <person name="Goodstein D.M."/>
            <person name="Harafuji N."/>
            <person name="Hastings K.E."/>
            <person name="Ho I."/>
            <person name="Hotta K."/>
            <person name="Huang W."/>
            <person name="Kawashima T."/>
            <person name="Lemaire P."/>
            <person name="Martinez D."/>
            <person name="Meinertzhagen I.A."/>
            <person name="Necula S."/>
            <person name="Nonaka M."/>
            <person name="Putnam N."/>
            <person name="Rash S."/>
            <person name="Saiga H."/>
            <person name="Satake M."/>
            <person name="Terry A."/>
            <person name="Yamada L."/>
            <person name="Wang H.G."/>
            <person name="Awazu S."/>
            <person name="Azumi K."/>
            <person name="Boore J."/>
            <person name="Branno M."/>
            <person name="Chin-Bow S."/>
            <person name="DeSantis R."/>
            <person name="Doyle S."/>
            <person name="Francino P."/>
            <person name="Keys D.N."/>
            <person name="Haga S."/>
            <person name="Hayashi H."/>
            <person name="Hino K."/>
            <person name="Imai K.S."/>
            <person name="Inaba K."/>
            <person name="Kano S."/>
            <person name="Kobayashi K."/>
            <person name="Kobayashi M."/>
            <person name="Lee B.I."/>
            <person name="Makabe K.W."/>
            <person name="Manohar C."/>
            <person name="Matassi G."/>
            <person name="Medina M."/>
            <person name="Mochizuki Y."/>
            <person name="Mount S."/>
            <person name="Morishita T."/>
            <person name="Miura S."/>
            <person name="Nakayama A."/>
            <person name="Nishizaka S."/>
            <person name="Nomoto H."/>
            <person name="Ohta F."/>
            <person name="Oishi K."/>
            <person name="Rigoutsos I."/>
            <person name="Sano M."/>
            <person name="Sasaki A."/>
            <person name="Sasakura Y."/>
            <person name="Shoguchi E."/>
            <person name="Shin-i T."/>
            <person name="Spagnuolo A."/>
            <person name="Stainier D."/>
            <person name="Suzuki M.M."/>
            <person name="Tassy O."/>
            <person name="Takatori N."/>
            <person name="Tokuoka M."/>
            <person name="Yagi K."/>
            <person name="Yoshizaki F."/>
            <person name="Wada S."/>
            <person name="Zhang C."/>
            <person name="Hyatt P.D."/>
            <person name="Larimer F."/>
            <person name="Detter C."/>
            <person name="Doggett N."/>
            <person name="Glavina T."/>
            <person name="Hawkins T."/>
            <person name="Richardson P."/>
            <person name="Lucas S."/>
            <person name="Kohara Y."/>
            <person name="Levine M."/>
            <person name="Satoh N."/>
            <person name="Rokhsar D.S."/>
        </authorList>
    </citation>
    <scope>NUCLEOTIDE SEQUENCE [LARGE SCALE GENOMIC DNA]</scope>
</reference>
<dbReference type="InterPro" id="IPR027093">
    <property type="entry name" value="EAF_fam"/>
</dbReference>
<accession>H2XNY4</accession>
<dbReference type="Ensembl" id="ENSCINT00000034795.1">
    <property type="protein sequence ID" value="ENSCINP00000031367.1"/>
    <property type="gene ID" value="ENSCING00000009146.3"/>
</dbReference>
<dbReference type="AlphaFoldDB" id="H2XNY4"/>
<sequence length="241" mass="26464">MFSNDGTVHTIEMGNTFRKKKRTAFHTVRYDFKPASVDLNQEGQMDVGENNDVTVTLPHSQGSQSVYKGSKKPVQKECVLIYDPTSGSFTLERITSQIQVKKTRSVYLIIQAGNIKPQQTSTLPPANPLKMPKKKATKKSAIQKLVKQAHVLPEVMKCDIAVIRNMKQPVMVSSHAGTLSSSDDDDSSSSGSSSSDDSTSSLECSKKLDDGKIYIKALNSDFKSLHDDLRLSDSDSESDSD</sequence>
<dbReference type="GO" id="GO:0003711">
    <property type="term" value="F:transcription elongation factor activity"/>
    <property type="evidence" value="ECO:0000318"/>
    <property type="project" value="GO_Central"/>
</dbReference>
<dbReference type="Proteomes" id="UP000008144">
    <property type="component" value="Chromosome 5"/>
</dbReference>
<dbReference type="GO" id="GO:0006368">
    <property type="term" value="P:transcription elongation by RNA polymerase II"/>
    <property type="evidence" value="ECO:0000318"/>
    <property type="project" value="GO_Central"/>
</dbReference>
<proteinExistence type="inferred from homology"/>
<dbReference type="InParanoid" id="H2XNY4"/>
<keyword evidence="7" id="KW-0539">Nucleus</keyword>
<comment type="subcellular location">
    <subcellularLocation>
        <location evidence="1">Nucleus</location>
    </subcellularLocation>
</comment>
<name>H2XNY4_CIOIN</name>
<keyword evidence="11" id="KW-1185">Reference proteome</keyword>
<evidence type="ECO:0000259" key="9">
    <source>
        <dbReference type="Pfam" id="PF09816"/>
    </source>
</evidence>
<dbReference type="EMBL" id="EAAA01002206">
    <property type="status" value="NOT_ANNOTATED_CDS"/>
    <property type="molecule type" value="Genomic_DNA"/>
</dbReference>
<dbReference type="InterPro" id="IPR019194">
    <property type="entry name" value="Tscrpt_elong_fac_Eaf_N"/>
</dbReference>
<evidence type="ECO:0000313" key="11">
    <source>
        <dbReference type="Proteomes" id="UP000008144"/>
    </source>
</evidence>
<keyword evidence="6" id="KW-0804">Transcription</keyword>
<evidence type="ECO:0000256" key="8">
    <source>
        <dbReference type="SAM" id="MobiDB-lite"/>
    </source>
</evidence>
<evidence type="ECO:0000256" key="7">
    <source>
        <dbReference type="ARBA" id="ARBA00023242"/>
    </source>
</evidence>
<keyword evidence="3" id="KW-0597">Phosphoprotein</keyword>
<dbReference type="GeneTree" id="ENSGT00390000017724"/>
<reference evidence="10" key="2">
    <citation type="journal article" date="2008" name="Genome Biol.">
        <title>Improved genome assembly and evidence-based global gene model set for the chordate Ciona intestinalis: new insight into intron and operon populations.</title>
        <authorList>
            <person name="Satou Y."/>
            <person name="Mineta K."/>
            <person name="Ogasawara M."/>
            <person name="Sasakura Y."/>
            <person name="Shoguchi E."/>
            <person name="Ueno K."/>
            <person name="Yamada L."/>
            <person name="Matsumoto J."/>
            <person name="Wasserscheid J."/>
            <person name="Dewar K."/>
            <person name="Wiley G.B."/>
            <person name="Macmil S.L."/>
            <person name="Roe B.A."/>
            <person name="Zeller R.W."/>
            <person name="Hastings K.E."/>
            <person name="Lemaire P."/>
            <person name="Lindquist E."/>
            <person name="Endo T."/>
            <person name="Hotta K."/>
            <person name="Inaba K."/>
        </authorList>
    </citation>
    <scope>NUCLEOTIDE SEQUENCE [LARGE SCALE GENOMIC DNA]</scope>
    <source>
        <strain evidence="10">wild type</strain>
    </source>
</reference>
<reference evidence="10" key="3">
    <citation type="submission" date="2025-08" db="UniProtKB">
        <authorList>
            <consortium name="Ensembl"/>
        </authorList>
    </citation>
    <scope>IDENTIFICATION</scope>
</reference>
<evidence type="ECO:0000256" key="1">
    <source>
        <dbReference type="ARBA" id="ARBA00004123"/>
    </source>
</evidence>
<evidence type="ECO:0000256" key="5">
    <source>
        <dbReference type="ARBA" id="ARBA00023159"/>
    </source>
</evidence>
<dbReference type="PANTHER" id="PTHR15970">
    <property type="entry name" value="ELL-ASSOCIATED FACTOR EAF"/>
    <property type="match status" value="1"/>
</dbReference>
<protein>
    <recommendedName>
        <fullName evidence="9">Transcription elongation factor Eaf N-terminal domain-containing protein</fullName>
    </recommendedName>
</protein>
<evidence type="ECO:0000256" key="2">
    <source>
        <dbReference type="ARBA" id="ARBA00007798"/>
    </source>
</evidence>
<dbReference type="GO" id="GO:0008023">
    <property type="term" value="C:transcription elongation factor complex"/>
    <property type="evidence" value="ECO:0000318"/>
    <property type="project" value="GO_Central"/>
</dbReference>
<dbReference type="GO" id="GO:0032783">
    <property type="term" value="C:super elongation complex"/>
    <property type="evidence" value="ECO:0007669"/>
    <property type="project" value="InterPro"/>
</dbReference>
<feature type="domain" description="Transcription elongation factor Eaf N-terminal" evidence="9">
    <location>
        <begin position="9"/>
        <end position="105"/>
    </location>
</feature>
<keyword evidence="5" id="KW-0010">Activator</keyword>
<organism evidence="10 11">
    <name type="scientific">Ciona intestinalis</name>
    <name type="common">Transparent sea squirt</name>
    <name type="synonym">Ascidia intestinalis</name>
    <dbReference type="NCBI Taxonomy" id="7719"/>
    <lineage>
        <taxon>Eukaryota</taxon>
        <taxon>Metazoa</taxon>
        <taxon>Chordata</taxon>
        <taxon>Tunicata</taxon>
        <taxon>Ascidiacea</taxon>
        <taxon>Phlebobranchia</taxon>
        <taxon>Cionidae</taxon>
        <taxon>Ciona</taxon>
    </lineage>
</organism>
<reference evidence="10" key="4">
    <citation type="submission" date="2025-09" db="UniProtKB">
        <authorList>
            <consortium name="Ensembl"/>
        </authorList>
    </citation>
    <scope>IDENTIFICATION</scope>
</reference>
<dbReference type="STRING" id="7719.ENSCINP00000031367"/>
<dbReference type="OMA" id="NGGMERQ"/>
<dbReference type="PANTHER" id="PTHR15970:SF2">
    <property type="entry name" value="ELL-ASSOCIATED FACTOR EAF"/>
    <property type="match status" value="1"/>
</dbReference>
<evidence type="ECO:0000313" key="10">
    <source>
        <dbReference type="Ensembl" id="ENSCINP00000031367.1"/>
    </source>
</evidence>
<feature type="compositionally biased region" description="Low complexity" evidence="8">
    <location>
        <begin position="188"/>
        <end position="201"/>
    </location>
</feature>
<evidence type="ECO:0000256" key="6">
    <source>
        <dbReference type="ARBA" id="ARBA00023163"/>
    </source>
</evidence>
<keyword evidence="4" id="KW-0805">Transcription regulation</keyword>
<feature type="region of interest" description="Disordered" evidence="8">
    <location>
        <begin position="174"/>
        <end position="204"/>
    </location>
</feature>
<comment type="similarity">
    <text evidence="2">Belongs to the EAF family.</text>
</comment>